<keyword evidence="3" id="KW-0732">Signal</keyword>
<name>A0A2S9PQJ8_9ACTN</name>
<protein>
    <recommendedName>
        <fullName evidence="6">Mce-associated membrane protein</fullName>
    </recommendedName>
</protein>
<reference evidence="4 5" key="1">
    <citation type="submission" date="2018-03" db="EMBL/GenBank/DDBJ databases">
        <title>Novel Streptomyces sp. from soil.</title>
        <authorList>
            <person name="Tan G.Y.A."/>
            <person name="Lee Z.Y."/>
        </authorList>
    </citation>
    <scope>NUCLEOTIDE SEQUENCE [LARGE SCALE GENOMIC DNA]</scope>
    <source>
        <strain evidence="4 5">ST5x</strain>
    </source>
</reference>
<evidence type="ECO:0000256" key="2">
    <source>
        <dbReference type="ARBA" id="ARBA00023136"/>
    </source>
</evidence>
<dbReference type="InterPro" id="IPR032710">
    <property type="entry name" value="NTF2-like_dom_sf"/>
</dbReference>
<sequence>MTRRWWAALALAALLCAAAGGAYLRTAGDGDRSYAHTRDTALDTGRRHVEKLSSVDPERAAESRTGWLTAATGALRDQLARAKPPAADAPAARATVTAAALTALDERAGTAVLIATAEVETTPPGGRATTDRRRLEADLTRTADGWKVSALTAVPVAGS</sequence>
<evidence type="ECO:0008006" key="6">
    <source>
        <dbReference type="Google" id="ProtNLM"/>
    </source>
</evidence>
<keyword evidence="2" id="KW-0472">Membrane</keyword>
<comment type="subcellular location">
    <subcellularLocation>
        <location evidence="1">Membrane</location>
    </subcellularLocation>
</comment>
<dbReference type="Proteomes" id="UP000239322">
    <property type="component" value="Unassembled WGS sequence"/>
</dbReference>
<dbReference type="RefSeq" id="WP_105871034.1">
    <property type="nucleotide sequence ID" value="NZ_PVLV01000451.1"/>
</dbReference>
<dbReference type="PANTHER" id="PTHR37042">
    <property type="entry name" value="OUTER MEMBRANE PROTEIN RV1973"/>
    <property type="match status" value="1"/>
</dbReference>
<dbReference type="EMBL" id="PVLV01000451">
    <property type="protein sequence ID" value="PRH76684.1"/>
    <property type="molecule type" value="Genomic_DNA"/>
</dbReference>
<dbReference type="AlphaFoldDB" id="A0A2S9PQJ8"/>
<dbReference type="OrthoDB" id="3472661at2"/>
<proteinExistence type="predicted"/>
<feature type="chain" id="PRO_5038947418" description="Mce-associated membrane protein" evidence="3">
    <location>
        <begin position="23"/>
        <end position="159"/>
    </location>
</feature>
<comment type="caution">
    <text evidence="4">The sequence shown here is derived from an EMBL/GenBank/DDBJ whole genome shotgun (WGS) entry which is preliminary data.</text>
</comment>
<gene>
    <name evidence="4" type="ORF">C6N75_24270</name>
</gene>
<evidence type="ECO:0000313" key="4">
    <source>
        <dbReference type="EMBL" id="PRH76684.1"/>
    </source>
</evidence>
<evidence type="ECO:0000256" key="3">
    <source>
        <dbReference type="SAM" id="SignalP"/>
    </source>
</evidence>
<evidence type="ECO:0000256" key="1">
    <source>
        <dbReference type="ARBA" id="ARBA00004370"/>
    </source>
</evidence>
<dbReference type="SUPFAM" id="SSF54427">
    <property type="entry name" value="NTF2-like"/>
    <property type="match status" value="1"/>
</dbReference>
<evidence type="ECO:0000313" key="5">
    <source>
        <dbReference type="Proteomes" id="UP000239322"/>
    </source>
</evidence>
<organism evidence="4 5">
    <name type="scientific">Streptomyces solincola</name>
    <dbReference type="NCBI Taxonomy" id="2100817"/>
    <lineage>
        <taxon>Bacteria</taxon>
        <taxon>Bacillati</taxon>
        <taxon>Actinomycetota</taxon>
        <taxon>Actinomycetes</taxon>
        <taxon>Kitasatosporales</taxon>
        <taxon>Streptomycetaceae</taxon>
        <taxon>Streptomyces</taxon>
    </lineage>
</organism>
<feature type="signal peptide" evidence="3">
    <location>
        <begin position="1"/>
        <end position="22"/>
    </location>
</feature>
<dbReference type="GO" id="GO:0016020">
    <property type="term" value="C:membrane"/>
    <property type="evidence" value="ECO:0007669"/>
    <property type="project" value="UniProtKB-SubCell"/>
</dbReference>
<dbReference type="PANTHER" id="PTHR37042:SF4">
    <property type="entry name" value="OUTER MEMBRANE PROTEIN RV1973"/>
    <property type="match status" value="1"/>
</dbReference>
<keyword evidence="5" id="KW-1185">Reference proteome</keyword>
<accession>A0A2S9PQJ8</accession>